<keyword evidence="3" id="KW-1185">Reference proteome</keyword>
<evidence type="ECO:0000259" key="1">
    <source>
        <dbReference type="Pfam" id="PF01370"/>
    </source>
</evidence>
<dbReference type="PANTHER" id="PTHR43245">
    <property type="entry name" value="BIFUNCTIONAL POLYMYXIN RESISTANCE PROTEIN ARNA"/>
    <property type="match status" value="1"/>
</dbReference>
<protein>
    <submittedName>
        <fullName evidence="2">UDP-N-acetylglucosamine 4-epimerase</fullName>
    </submittedName>
</protein>
<dbReference type="OrthoDB" id="9769113at2"/>
<dbReference type="Pfam" id="PF01370">
    <property type="entry name" value="Epimerase"/>
    <property type="match status" value="1"/>
</dbReference>
<dbReference type="CDD" id="cd05256">
    <property type="entry name" value="UDP_AE_SDR_e"/>
    <property type="match status" value="1"/>
</dbReference>
<accession>A0A1K2HDV3</accession>
<dbReference type="PANTHER" id="PTHR43245:SF13">
    <property type="entry name" value="UDP-D-APIOSE_UDP-D-XYLOSE SYNTHASE 2"/>
    <property type="match status" value="1"/>
</dbReference>
<dbReference type="SUPFAM" id="SSF51735">
    <property type="entry name" value="NAD(P)-binding Rossmann-fold domains"/>
    <property type="match status" value="1"/>
</dbReference>
<feature type="domain" description="NAD-dependent epimerase/dehydratase" evidence="1">
    <location>
        <begin position="21"/>
        <end position="267"/>
    </location>
</feature>
<dbReference type="InterPro" id="IPR050177">
    <property type="entry name" value="Lipid_A_modif_metabolic_enz"/>
</dbReference>
<evidence type="ECO:0000313" key="3">
    <source>
        <dbReference type="Proteomes" id="UP000186513"/>
    </source>
</evidence>
<gene>
    <name evidence="2" type="ORF">SAMN02745887_01413</name>
</gene>
<reference evidence="2 3" key="1">
    <citation type="submission" date="2016-11" db="EMBL/GenBank/DDBJ databases">
        <authorList>
            <person name="Jaros S."/>
            <person name="Januszkiewicz K."/>
            <person name="Wedrychowicz H."/>
        </authorList>
    </citation>
    <scope>NUCLEOTIDE SEQUENCE [LARGE SCALE GENOMIC DNA]</scope>
    <source>
        <strain evidence="2 3">DSM 18899</strain>
    </source>
</reference>
<dbReference type="InterPro" id="IPR001509">
    <property type="entry name" value="Epimerase_deHydtase"/>
</dbReference>
<dbReference type="AlphaFoldDB" id="A0A1K2HDV3"/>
<name>A0A1K2HDV3_9NEIS</name>
<dbReference type="Gene3D" id="3.40.50.720">
    <property type="entry name" value="NAD(P)-binding Rossmann-like Domain"/>
    <property type="match status" value="1"/>
</dbReference>
<dbReference type="RefSeq" id="WP_072427948.1">
    <property type="nucleotide sequence ID" value="NZ_FPKR01000005.1"/>
</dbReference>
<evidence type="ECO:0000313" key="2">
    <source>
        <dbReference type="EMBL" id="SFZ74988.1"/>
    </source>
</evidence>
<organism evidence="2 3">
    <name type="scientific">Chitinimonas taiwanensis DSM 18899</name>
    <dbReference type="NCBI Taxonomy" id="1121279"/>
    <lineage>
        <taxon>Bacteria</taxon>
        <taxon>Pseudomonadati</taxon>
        <taxon>Pseudomonadota</taxon>
        <taxon>Betaproteobacteria</taxon>
        <taxon>Neisseriales</taxon>
        <taxon>Chitinibacteraceae</taxon>
        <taxon>Chitinimonas</taxon>
    </lineage>
</organism>
<dbReference type="Gene3D" id="3.90.25.10">
    <property type="entry name" value="UDP-galactose 4-epimerase, domain 1"/>
    <property type="match status" value="1"/>
</dbReference>
<dbReference type="Proteomes" id="UP000186513">
    <property type="component" value="Unassembled WGS sequence"/>
</dbReference>
<dbReference type="EMBL" id="FPKR01000005">
    <property type="protein sequence ID" value="SFZ74988.1"/>
    <property type="molecule type" value="Genomic_DNA"/>
</dbReference>
<sequence length="346" mass="37719">MSGNPTLDLIGARLRAAPSRWLVTGCAGFIGSHLLETLLRYDQQVVGLDNFATGHRRNLQQVQASVTAEQWARFRLLEADICDPAACHTACAGVDYVLHQAALGSVPRSLANPQATNAANIDGFLNMLVAARDAGVRRFVYAASSSTYGDHPGLPKQEHTIGKPLSPYAVTKLVNELYADVFGRCYGFASIGLRYFNVFGPRQDPEGAYAAVIPRWTRALLLGETVTINGDGETSRDFCFVDNAVQANLLAATTQNPDAINQVYNVAVNDRTTLNTLFVQLREELALTHPQIAAAKAAYGDFRAGDVRHSQADIGKAQQLLGYQPSHRLAEGIRVAMPWYVQQFTR</sequence>
<dbReference type="STRING" id="1121279.SAMN02745887_01413"/>
<dbReference type="PRINTS" id="PR01713">
    <property type="entry name" value="NUCEPIMERASE"/>
</dbReference>
<proteinExistence type="predicted"/>
<dbReference type="InterPro" id="IPR036291">
    <property type="entry name" value="NAD(P)-bd_dom_sf"/>
</dbReference>